<sequence length="118" mass="12188">MTQIFYWGRNLVAYEANETIGAGDLVTVVAGPKIEVADADDHPVGVALEDAISGEMVTVALPPADVSVVTAANVTAGDAVIPAANGEVQPWDGSSAKFIVGVALETKTADNRVRILLK</sequence>
<keyword evidence="2" id="KW-1185">Reference proteome</keyword>
<name>A0ABY6GLD8_9CAUD</name>
<dbReference type="Pfam" id="PF09956">
    <property type="entry name" value="Phage_cement_2"/>
    <property type="match status" value="1"/>
</dbReference>
<dbReference type="EMBL" id="OP413838">
    <property type="protein sequence ID" value="UYL64824.1"/>
    <property type="molecule type" value="Genomic_DNA"/>
</dbReference>
<evidence type="ECO:0000313" key="2">
    <source>
        <dbReference type="Proteomes" id="UP001156193"/>
    </source>
</evidence>
<protein>
    <submittedName>
        <fullName evidence="1">Uncharacterized protein</fullName>
    </submittedName>
</protein>
<accession>A0ABY6GLD8</accession>
<gene>
    <name evidence="1" type="ORF">OFDIEDLO_00028</name>
</gene>
<proteinExistence type="predicted"/>
<reference evidence="1 2" key="1">
    <citation type="submission" date="2022-09" db="EMBL/GenBank/DDBJ databases">
        <title>Evolutionary Diversification of Methanotrophic Ca. Methanophagales (ANME-1) and Their Expansive Virome.</title>
        <authorList>
            <person name="Laso-Perez R."/>
            <person name="Wu F."/>
            <person name="Cremiere A."/>
            <person name="Speth D."/>
            <person name="Magyar J.S."/>
            <person name="Krupovic M."/>
            <person name="Orphan V.J."/>
        </authorList>
    </citation>
    <scope>NUCLEOTIDE SEQUENCE [LARGE SCALE GENOMIC DNA]</scope>
    <source>
        <strain evidence="1">PBV299</strain>
    </source>
</reference>
<dbReference type="InterPro" id="IPR011231">
    <property type="entry name" value="Phage_VT1-Sakai_H0018"/>
</dbReference>
<organism evidence="1 2">
    <name type="scientific">Methanophagales virus PBV299</name>
    <dbReference type="NCBI Taxonomy" id="2987730"/>
    <lineage>
        <taxon>Viruses</taxon>
        <taxon>Duplodnaviria</taxon>
        <taxon>Heunggongvirae</taxon>
        <taxon>Uroviricota</taxon>
        <taxon>Caudoviricetes</taxon>
        <taxon>Nakonvirales</taxon>
        <taxon>Ahpuchviridae</taxon>
        <taxon>Kisinvirus</taxon>
        <taxon>Kisinvirus pescaderoense</taxon>
    </lineage>
</organism>
<dbReference type="Proteomes" id="UP001156193">
    <property type="component" value="Segment"/>
</dbReference>
<evidence type="ECO:0000313" key="1">
    <source>
        <dbReference type="EMBL" id="UYL64824.1"/>
    </source>
</evidence>